<reference evidence="2" key="1">
    <citation type="submission" date="2019-03" db="EMBL/GenBank/DDBJ databases">
        <authorList>
            <person name="Mank J."/>
            <person name="Almeida P."/>
        </authorList>
    </citation>
    <scope>NUCLEOTIDE SEQUENCE</scope>
    <source>
        <strain evidence="2">78183</strain>
    </source>
</reference>
<feature type="region of interest" description="Disordered" evidence="1">
    <location>
        <begin position="94"/>
        <end position="118"/>
    </location>
</feature>
<accession>A0A6N2KPH5</accession>
<organism evidence="2">
    <name type="scientific">Salix viminalis</name>
    <name type="common">Common osier</name>
    <name type="synonym">Basket willow</name>
    <dbReference type="NCBI Taxonomy" id="40686"/>
    <lineage>
        <taxon>Eukaryota</taxon>
        <taxon>Viridiplantae</taxon>
        <taxon>Streptophyta</taxon>
        <taxon>Embryophyta</taxon>
        <taxon>Tracheophyta</taxon>
        <taxon>Spermatophyta</taxon>
        <taxon>Magnoliopsida</taxon>
        <taxon>eudicotyledons</taxon>
        <taxon>Gunneridae</taxon>
        <taxon>Pentapetalae</taxon>
        <taxon>rosids</taxon>
        <taxon>fabids</taxon>
        <taxon>Malpighiales</taxon>
        <taxon>Salicaceae</taxon>
        <taxon>Saliceae</taxon>
        <taxon>Salix</taxon>
    </lineage>
</organism>
<name>A0A6N2KPH5_SALVM</name>
<evidence type="ECO:0000256" key="1">
    <source>
        <dbReference type="SAM" id="MobiDB-lite"/>
    </source>
</evidence>
<proteinExistence type="predicted"/>
<evidence type="ECO:0000313" key="2">
    <source>
        <dbReference type="EMBL" id="VFU28428.1"/>
    </source>
</evidence>
<dbReference type="EMBL" id="CAADRP010000446">
    <property type="protein sequence ID" value="VFU28428.1"/>
    <property type="molecule type" value="Genomic_DNA"/>
</dbReference>
<gene>
    <name evidence="2" type="ORF">SVIM_LOCUS94384</name>
</gene>
<sequence length="118" mass="13175">MLLAGKICNVKNTIQQEQVDRGKFLIIEALLGEPCNEKAFACIRELQGHWLGNALNKLLHNQESSNSQGSLASERFDYSETIYVAEKLVVVNSKSAGRSPSCEMNEKSSQAWQGKRFN</sequence>
<dbReference type="AlphaFoldDB" id="A0A6N2KPH5"/>
<protein>
    <submittedName>
        <fullName evidence="2">Uncharacterized protein</fullName>
    </submittedName>
</protein>